<evidence type="ECO:0000256" key="1">
    <source>
        <dbReference type="SAM" id="MobiDB-lite"/>
    </source>
</evidence>
<protein>
    <submittedName>
        <fullName evidence="3">Membrane protein</fullName>
    </submittedName>
</protein>
<dbReference type="Pfam" id="PF06149">
    <property type="entry name" value="DUF969"/>
    <property type="match status" value="1"/>
</dbReference>
<dbReference type="EMBL" id="AP024525">
    <property type="protein sequence ID" value="BCT77712.1"/>
    <property type="molecule type" value="Genomic_DNA"/>
</dbReference>
<proteinExistence type="predicted"/>
<evidence type="ECO:0000313" key="4">
    <source>
        <dbReference type="Proteomes" id="UP001319861"/>
    </source>
</evidence>
<name>A0ABM7PZG8_SINCY</name>
<gene>
    <name evidence="3" type="ORF">SCMU_35540</name>
</gene>
<keyword evidence="4" id="KW-1185">Reference proteome</keyword>
<organism evidence="3 4">
    <name type="scientific">Sinomonas cyclohexanicum</name>
    <name type="common">Corynebacterium cyclohexanicum</name>
    <dbReference type="NCBI Taxonomy" id="322009"/>
    <lineage>
        <taxon>Bacteria</taxon>
        <taxon>Bacillati</taxon>
        <taxon>Actinomycetota</taxon>
        <taxon>Actinomycetes</taxon>
        <taxon>Micrococcales</taxon>
        <taxon>Micrococcaceae</taxon>
        <taxon>Sinomonas</taxon>
    </lineage>
</organism>
<dbReference type="InterPro" id="IPR010374">
    <property type="entry name" value="DUF969"/>
</dbReference>
<dbReference type="Proteomes" id="UP001319861">
    <property type="component" value="Chromosome"/>
</dbReference>
<feature type="region of interest" description="Disordered" evidence="1">
    <location>
        <begin position="222"/>
        <end position="283"/>
    </location>
</feature>
<evidence type="ECO:0000256" key="2">
    <source>
        <dbReference type="SAM" id="Phobius"/>
    </source>
</evidence>
<accession>A0ABM7PZG8</accession>
<feature type="compositionally biased region" description="Low complexity" evidence="1">
    <location>
        <begin position="245"/>
        <end position="254"/>
    </location>
</feature>
<reference evidence="3 4" key="1">
    <citation type="journal article" date="2021" name="J. Biosci. Bioeng.">
        <title>Identification and characterization of a chc gene cluster responsible for the aromatization pathway of cyclohexanecarboxylate degradation in Sinomonas cyclohexanicum ATCC 51369.</title>
        <authorList>
            <person name="Yamamoto T."/>
            <person name="Hasegawa Y."/>
            <person name="Lau P.C.K."/>
            <person name="Iwaki H."/>
        </authorList>
    </citation>
    <scope>NUCLEOTIDE SEQUENCE [LARGE SCALE GENOMIC DNA]</scope>
    <source>
        <strain evidence="3 4">ATCC 51369</strain>
    </source>
</reference>
<evidence type="ECO:0000313" key="3">
    <source>
        <dbReference type="EMBL" id="BCT77712.1"/>
    </source>
</evidence>
<feature type="transmembrane region" description="Helical" evidence="2">
    <location>
        <begin position="191"/>
        <end position="211"/>
    </location>
</feature>
<keyword evidence="2" id="KW-0812">Transmembrane</keyword>
<dbReference type="RefSeq" id="WP_229230392.1">
    <property type="nucleotide sequence ID" value="NZ_AP024525.1"/>
</dbReference>
<keyword evidence="2" id="KW-1133">Transmembrane helix</keyword>
<sequence>MLVLIGVLLVIVGFAIRLNPLVVVTVSGIVTALLGGLNPLQILDAFGSGFASSRSVTIFAAVLPVIGIIEYFGLQEQAKNLIGKLAKLTAGRVLLAYLAIRQITAAVGLTSIGGHAQTVRPLVFPMAEGAAIRRYGHVPEKVKEKIKGHSAGADNVGVFFGEDVFVAVGSILLITTFVDTTYHLHLEPLELAVWAIPTAIAAFLIHGFRLLRLDRQLDREYANTPEPDADTMANADDVDPNLEVSAKPSAAARAEAAREDAAAPDVDPSSLGTSLNADLGDSK</sequence>
<feature type="transmembrane region" description="Helical" evidence="2">
    <location>
        <begin position="56"/>
        <end position="74"/>
    </location>
</feature>
<keyword evidence="2" id="KW-0472">Membrane</keyword>